<evidence type="ECO:0000256" key="10">
    <source>
        <dbReference type="HAMAP-Rule" id="MF_00321"/>
    </source>
</evidence>
<feature type="domain" description="EngB-type G" evidence="11">
    <location>
        <begin position="22"/>
        <end position="194"/>
    </location>
</feature>
<keyword evidence="7 10" id="KW-0342">GTP-binding</keyword>
<dbReference type="PANTHER" id="PTHR11649:SF13">
    <property type="entry name" value="ENGB-TYPE G DOMAIN-CONTAINING PROTEIN"/>
    <property type="match status" value="1"/>
</dbReference>
<evidence type="ECO:0000313" key="12">
    <source>
        <dbReference type="EMBL" id="SCJ45613.1"/>
    </source>
</evidence>
<dbReference type="CDD" id="cd01876">
    <property type="entry name" value="YihA_EngB"/>
    <property type="match status" value="1"/>
</dbReference>
<evidence type="ECO:0000256" key="9">
    <source>
        <dbReference type="ARBA" id="ARBA00023306"/>
    </source>
</evidence>
<sequence>MNFQQIEFYTSFGVSSQLPGESTPEIVFSGRSNVGKSSLLNKIAGRKNLARVSSMPGKTATINFYTAAPGYFVDLPGYGYAKVAKTEKQRWAQLMEHYFHSQRDIRLVIQLVDMRHPPSADDLNMINFLIDGGYPFLIALTKSDKLTKNQQAKRLEELAGEIPCGDQVTLVPTSAQTGVGIETLREIIEDVFIDAEE</sequence>
<comment type="function">
    <text evidence="10">Necessary for normal cell division and for the maintenance of normal septation.</text>
</comment>
<dbReference type="EMBL" id="FMHG01000001">
    <property type="protein sequence ID" value="SCJ45613.1"/>
    <property type="molecule type" value="Genomic_DNA"/>
</dbReference>
<evidence type="ECO:0000256" key="6">
    <source>
        <dbReference type="ARBA" id="ARBA00022842"/>
    </source>
</evidence>
<keyword evidence="4" id="KW-0479">Metal-binding</keyword>
<keyword evidence="8 10" id="KW-0717">Septation</keyword>
<keyword evidence="9 10" id="KW-0131">Cell cycle</keyword>
<evidence type="ECO:0000259" key="11">
    <source>
        <dbReference type="PROSITE" id="PS51706"/>
    </source>
</evidence>
<dbReference type="SUPFAM" id="SSF52540">
    <property type="entry name" value="P-loop containing nucleoside triphosphate hydrolases"/>
    <property type="match status" value="1"/>
</dbReference>
<evidence type="ECO:0000256" key="2">
    <source>
        <dbReference type="ARBA" id="ARBA00009638"/>
    </source>
</evidence>
<evidence type="ECO:0000256" key="5">
    <source>
        <dbReference type="ARBA" id="ARBA00022741"/>
    </source>
</evidence>
<dbReference type="GO" id="GO:0005525">
    <property type="term" value="F:GTP binding"/>
    <property type="evidence" value="ECO:0007669"/>
    <property type="project" value="UniProtKB-UniRule"/>
</dbReference>
<dbReference type="InterPro" id="IPR006073">
    <property type="entry name" value="GTP-bd"/>
</dbReference>
<evidence type="ECO:0000256" key="3">
    <source>
        <dbReference type="ARBA" id="ARBA00022618"/>
    </source>
</evidence>
<gene>
    <name evidence="10 12" type="primary">engB</name>
    <name evidence="12" type="ORF">SAMEA3545359_00421</name>
</gene>
<dbReference type="NCBIfam" id="TIGR03598">
    <property type="entry name" value="GTPase_YsxC"/>
    <property type="match status" value="1"/>
</dbReference>
<dbReference type="Pfam" id="PF01926">
    <property type="entry name" value="MMR_HSR1"/>
    <property type="match status" value="1"/>
</dbReference>
<evidence type="ECO:0000256" key="8">
    <source>
        <dbReference type="ARBA" id="ARBA00023210"/>
    </source>
</evidence>
<keyword evidence="5 10" id="KW-0547">Nucleotide-binding</keyword>
<evidence type="ECO:0000256" key="1">
    <source>
        <dbReference type="ARBA" id="ARBA00001946"/>
    </source>
</evidence>
<dbReference type="AlphaFoldDB" id="A0A1C6GJY0"/>
<dbReference type="InterPro" id="IPR019987">
    <property type="entry name" value="GTP-bd_ribosome_bio_YsxC"/>
</dbReference>
<dbReference type="InterPro" id="IPR030393">
    <property type="entry name" value="G_ENGB_dom"/>
</dbReference>
<protein>
    <recommendedName>
        <fullName evidence="10">Probable GTP-binding protein EngB</fullName>
    </recommendedName>
</protein>
<name>A0A1C6GJY0_9FIRM</name>
<dbReference type="GO" id="GO:0046872">
    <property type="term" value="F:metal ion binding"/>
    <property type="evidence" value="ECO:0007669"/>
    <property type="project" value="UniProtKB-KW"/>
</dbReference>
<dbReference type="HAMAP" id="MF_00321">
    <property type="entry name" value="GTPase_EngB"/>
    <property type="match status" value="1"/>
</dbReference>
<evidence type="ECO:0000256" key="7">
    <source>
        <dbReference type="ARBA" id="ARBA00023134"/>
    </source>
</evidence>
<dbReference type="PANTHER" id="PTHR11649">
    <property type="entry name" value="MSS1/TRME-RELATED GTP-BINDING PROTEIN"/>
    <property type="match status" value="1"/>
</dbReference>
<organism evidence="12">
    <name type="scientific">uncultured Anaerotruncus sp</name>
    <dbReference type="NCBI Taxonomy" id="905011"/>
    <lineage>
        <taxon>Bacteria</taxon>
        <taxon>Bacillati</taxon>
        <taxon>Bacillota</taxon>
        <taxon>Clostridia</taxon>
        <taxon>Eubacteriales</taxon>
        <taxon>Oscillospiraceae</taxon>
        <taxon>Anaerotruncus</taxon>
        <taxon>environmental samples</taxon>
    </lineage>
</organism>
<evidence type="ECO:0000256" key="4">
    <source>
        <dbReference type="ARBA" id="ARBA00022723"/>
    </source>
</evidence>
<dbReference type="Gene3D" id="3.40.50.300">
    <property type="entry name" value="P-loop containing nucleotide triphosphate hydrolases"/>
    <property type="match status" value="1"/>
</dbReference>
<keyword evidence="6" id="KW-0460">Magnesium</keyword>
<dbReference type="InterPro" id="IPR005225">
    <property type="entry name" value="Small_GTP-bd"/>
</dbReference>
<keyword evidence="3 10" id="KW-0132">Cell division</keyword>
<reference evidence="12" key="1">
    <citation type="submission" date="2015-09" db="EMBL/GenBank/DDBJ databases">
        <authorList>
            <consortium name="Pathogen Informatics"/>
        </authorList>
    </citation>
    <scope>NUCLEOTIDE SEQUENCE</scope>
    <source>
        <strain evidence="12">2789STDY5834896</strain>
    </source>
</reference>
<comment type="cofactor">
    <cofactor evidence="1">
        <name>Mg(2+)</name>
        <dbReference type="ChEBI" id="CHEBI:18420"/>
    </cofactor>
</comment>
<comment type="similarity">
    <text evidence="2 10">Belongs to the TRAFAC class TrmE-Era-EngA-EngB-Septin-like GTPase superfamily. EngB GTPase family.</text>
</comment>
<dbReference type="NCBIfam" id="TIGR00231">
    <property type="entry name" value="small_GTP"/>
    <property type="match status" value="1"/>
</dbReference>
<proteinExistence type="inferred from homology"/>
<accession>A0A1C6GJY0</accession>
<dbReference type="GO" id="GO:0000917">
    <property type="term" value="P:division septum assembly"/>
    <property type="evidence" value="ECO:0007669"/>
    <property type="project" value="UniProtKB-KW"/>
</dbReference>
<dbReference type="InterPro" id="IPR027417">
    <property type="entry name" value="P-loop_NTPase"/>
</dbReference>
<dbReference type="PROSITE" id="PS51706">
    <property type="entry name" value="G_ENGB"/>
    <property type="match status" value="1"/>
</dbReference>